<feature type="region of interest" description="Disordered" evidence="5">
    <location>
        <begin position="405"/>
        <end position="427"/>
    </location>
</feature>
<dbReference type="PANTHER" id="PTHR11712:SF336">
    <property type="entry name" value="3-OXOACYL-[ACYL-CARRIER-PROTEIN] SYNTHASE, MITOCHONDRIAL"/>
    <property type="match status" value="1"/>
</dbReference>
<dbReference type="InterPro" id="IPR016039">
    <property type="entry name" value="Thiolase-like"/>
</dbReference>
<dbReference type="PROSITE" id="PS00606">
    <property type="entry name" value="KS3_1"/>
    <property type="match status" value="1"/>
</dbReference>
<evidence type="ECO:0000313" key="7">
    <source>
        <dbReference type="EMBL" id="KAA0151169.1"/>
    </source>
</evidence>
<dbReference type="Gene3D" id="3.40.47.10">
    <property type="match status" value="1"/>
</dbReference>
<dbReference type="CDD" id="cd00834">
    <property type="entry name" value="KAS_I_II"/>
    <property type="match status" value="1"/>
</dbReference>
<dbReference type="PANTHER" id="PTHR11712">
    <property type="entry name" value="POLYKETIDE SYNTHASE-RELATED"/>
    <property type="match status" value="1"/>
</dbReference>
<protein>
    <recommendedName>
        <fullName evidence="2">beta-ketoacyl-[acyl-carrier-protein] synthase I</fullName>
        <ecNumber evidence="2">2.3.1.41</ecNumber>
    </recommendedName>
</protein>
<dbReference type="Proteomes" id="UP000324907">
    <property type="component" value="Unassembled WGS sequence"/>
</dbReference>
<dbReference type="InterPro" id="IPR000794">
    <property type="entry name" value="Beta-ketoacyl_synthase"/>
</dbReference>
<feature type="compositionally biased region" description="Basic and acidic residues" evidence="5">
    <location>
        <begin position="415"/>
        <end position="427"/>
    </location>
</feature>
<feature type="domain" description="Ketosynthase family 3 (KS3)" evidence="6">
    <location>
        <begin position="12"/>
        <end position="516"/>
    </location>
</feature>
<dbReference type="GO" id="GO:0006633">
    <property type="term" value="P:fatty acid biosynthetic process"/>
    <property type="evidence" value="ECO:0007669"/>
    <property type="project" value="InterPro"/>
</dbReference>
<proteinExistence type="inferred from homology"/>
<dbReference type="Pfam" id="PF02801">
    <property type="entry name" value="Ketoacyl-synt_C"/>
    <property type="match status" value="2"/>
</dbReference>
<dbReference type="EMBL" id="VLTL01000221">
    <property type="protein sequence ID" value="KAA0151169.1"/>
    <property type="molecule type" value="Genomic_DNA"/>
</dbReference>
<comment type="caution">
    <text evidence="7">The sequence shown here is derived from an EMBL/GenBank/DDBJ whole genome shotgun (WGS) entry which is preliminary data.</text>
</comment>
<comment type="similarity">
    <text evidence="1 4">Belongs to the thiolase-like superfamily. Beta-ketoacyl-ACP synthases family.</text>
</comment>
<dbReference type="AlphaFoldDB" id="A0A5A8CEN8"/>
<gene>
    <name evidence="7" type="ORF">FNF28_07166</name>
</gene>
<evidence type="ECO:0000256" key="5">
    <source>
        <dbReference type="SAM" id="MobiDB-lite"/>
    </source>
</evidence>
<name>A0A5A8CEN8_CAFRO</name>
<keyword evidence="3 4" id="KW-0808">Transferase</keyword>
<dbReference type="InterPro" id="IPR014030">
    <property type="entry name" value="Ketoacyl_synth_N"/>
</dbReference>
<dbReference type="EC" id="2.3.1.41" evidence="2"/>
<accession>A0A5A8CEN8</accession>
<reference evidence="7 8" key="1">
    <citation type="submission" date="2019-07" db="EMBL/GenBank/DDBJ databases">
        <title>Genomes of Cafeteria roenbergensis.</title>
        <authorList>
            <person name="Fischer M.G."/>
            <person name="Hackl T."/>
            <person name="Roman M."/>
        </authorList>
    </citation>
    <scope>NUCLEOTIDE SEQUENCE [LARGE SCALE GENOMIC DNA]</scope>
    <source>
        <strain evidence="7 8">RCC970-E3</strain>
    </source>
</reference>
<evidence type="ECO:0000256" key="1">
    <source>
        <dbReference type="ARBA" id="ARBA00008467"/>
    </source>
</evidence>
<dbReference type="InterPro" id="IPR014031">
    <property type="entry name" value="Ketoacyl_synth_C"/>
</dbReference>
<evidence type="ECO:0000256" key="3">
    <source>
        <dbReference type="ARBA" id="ARBA00022679"/>
    </source>
</evidence>
<evidence type="ECO:0000256" key="2">
    <source>
        <dbReference type="ARBA" id="ARBA00013191"/>
    </source>
</evidence>
<evidence type="ECO:0000259" key="6">
    <source>
        <dbReference type="PROSITE" id="PS52004"/>
    </source>
</evidence>
<dbReference type="Pfam" id="PF00109">
    <property type="entry name" value="ketoacyl-synt"/>
    <property type="match status" value="1"/>
</dbReference>
<dbReference type="SUPFAM" id="SSF53901">
    <property type="entry name" value="Thiolase-like"/>
    <property type="match status" value="2"/>
</dbReference>
<dbReference type="InterPro" id="IPR018201">
    <property type="entry name" value="Ketoacyl_synth_AS"/>
</dbReference>
<evidence type="ECO:0000313" key="8">
    <source>
        <dbReference type="Proteomes" id="UP000324907"/>
    </source>
</evidence>
<sequence>MSAGFGRALPAARRVVVTGVGSVTPWGLGSLSPWKRARTAPGSSITSLDDDSAFDAVSARVAARVPTPDNPRAMDSSAVHFEDLALPEGSSAASRGLFDESEWVSRADVRAMGGIHFITWGVASAELALRSAGLMDLRSASDSDQRTVAQRINDKDAEPGASLMLAEQDGGYAPWRFGVSLGTGIGCLEEIGRAYSMVEQGRQSRVSPFFVPRILPNMAAGHVGIRFGLRGPALAPTTACAAGSHAIGEAFRLIQAGDADAMVAGATESAVHQLSVTAFGRARALSRQTDPQRASRPFDRDRDGFVMGEGSVMLVLEEMESAVRRGAPILAELAGFGMSCDASHITAPPETGSGAWLAMRSSIVDAGLCTDDVDAVIAHATSTPLGDSAETAAISALLAGRAPEGTGGCPALPRHGTDETAGRADRSGRAAPALIASAKGAVGHMLGAAGAANAATAIDSIVAQAEPRNRNADDPSVELDQDVAALSGGRPAGDMGVIVSNAFGFGGTNAALVFARPGLLDDRRPPAGGTVQ</sequence>
<dbReference type="PROSITE" id="PS52004">
    <property type="entry name" value="KS3_2"/>
    <property type="match status" value="1"/>
</dbReference>
<organism evidence="7 8">
    <name type="scientific">Cafeteria roenbergensis</name>
    <name type="common">Marine flagellate</name>
    <dbReference type="NCBI Taxonomy" id="33653"/>
    <lineage>
        <taxon>Eukaryota</taxon>
        <taxon>Sar</taxon>
        <taxon>Stramenopiles</taxon>
        <taxon>Bigyra</taxon>
        <taxon>Opalozoa</taxon>
        <taxon>Bicosoecida</taxon>
        <taxon>Cafeteriaceae</taxon>
        <taxon>Cafeteria</taxon>
    </lineage>
</organism>
<dbReference type="SMART" id="SM00825">
    <property type="entry name" value="PKS_KS"/>
    <property type="match status" value="1"/>
</dbReference>
<dbReference type="InterPro" id="IPR020841">
    <property type="entry name" value="PKS_Beta-ketoAc_synthase_dom"/>
</dbReference>
<dbReference type="GO" id="GO:0005739">
    <property type="term" value="C:mitochondrion"/>
    <property type="evidence" value="ECO:0007669"/>
    <property type="project" value="TreeGrafter"/>
</dbReference>
<evidence type="ECO:0000256" key="4">
    <source>
        <dbReference type="RuleBase" id="RU003694"/>
    </source>
</evidence>
<dbReference type="GO" id="GO:0004315">
    <property type="term" value="F:3-oxoacyl-[acyl-carrier-protein] synthase activity"/>
    <property type="evidence" value="ECO:0007669"/>
    <property type="project" value="UniProtKB-EC"/>
</dbReference>